<keyword evidence="3" id="KW-1185">Reference proteome</keyword>
<reference evidence="2 3" key="1">
    <citation type="submission" date="2019-02" db="EMBL/GenBank/DDBJ databases">
        <title>Planctomycetal bacteria perform biofilm scaping via a novel small molecule.</title>
        <authorList>
            <person name="Jeske O."/>
            <person name="Boedeker C."/>
            <person name="Wiegand S."/>
            <person name="Breitling P."/>
            <person name="Kallscheuer N."/>
            <person name="Jogler M."/>
            <person name="Rohde M."/>
            <person name="Petersen J."/>
            <person name="Medema M.H."/>
            <person name="Surup F."/>
            <person name="Jogler C."/>
        </authorList>
    </citation>
    <scope>NUCLEOTIDE SEQUENCE [LARGE SCALE GENOMIC DNA]</scope>
    <source>
        <strain evidence="2 3">Mal15</strain>
    </source>
</reference>
<evidence type="ECO:0000256" key="1">
    <source>
        <dbReference type="SAM" id="Phobius"/>
    </source>
</evidence>
<evidence type="ECO:0000313" key="3">
    <source>
        <dbReference type="Proteomes" id="UP000321353"/>
    </source>
</evidence>
<name>A0A5B9MIB6_9BACT</name>
<dbReference type="Proteomes" id="UP000321353">
    <property type="component" value="Chromosome"/>
</dbReference>
<keyword evidence="1" id="KW-1133">Transmembrane helix</keyword>
<dbReference type="KEGG" id="smam:Mal15_34090"/>
<feature type="transmembrane region" description="Helical" evidence="1">
    <location>
        <begin position="31"/>
        <end position="52"/>
    </location>
</feature>
<dbReference type="AlphaFoldDB" id="A0A5B9MIB6"/>
<protein>
    <submittedName>
        <fullName evidence="2">Uncharacterized protein</fullName>
    </submittedName>
</protein>
<gene>
    <name evidence="2" type="ORF">Mal15_34090</name>
</gene>
<feature type="transmembrane region" description="Helical" evidence="1">
    <location>
        <begin position="68"/>
        <end position="90"/>
    </location>
</feature>
<dbReference type="EMBL" id="CP036264">
    <property type="protein sequence ID" value="QEF99345.1"/>
    <property type="molecule type" value="Genomic_DNA"/>
</dbReference>
<keyword evidence="1" id="KW-0472">Membrane</keyword>
<keyword evidence="1" id="KW-0812">Transmembrane</keyword>
<feature type="transmembrane region" description="Helical" evidence="1">
    <location>
        <begin position="7"/>
        <end position="25"/>
    </location>
</feature>
<evidence type="ECO:0000313" key="2">
    <source>
        <dbReference type="EMBL" id="QEF99345.1"/>
    </source>
</evidence>
<proteinExistence type="predicted"/>
<accession>A0A5B9MIB6</accession>
<sequence>MHFARRGLLTIAIVTAAWLALIHLARPVAFLLFAIAAFNTLSLPAILVLLGLTSPQNGNVLDVKSNPVFMALLTAWTVSIALCGLFYVAAMLQDWIG</sequence>
<organism evidence="2 3">
    <name type="scientific">Stieleria maiorica</name>
    <dbReference type="NCBI Taxonomy" id="2795974"/>
    <lineage>
        <taxon>Bacteria</taxon>
        <taxon>Pseudomonadati</taxon>
        <taxon>Planctomycetota</taxon>
        <taxon>Planctomycetia</taxon>
        <taxon>Pirellulales</taxon>
        <taxon>Pirellulaceae</taxon>
        <taxon>Stieleria</taxon>
    </lineage>
</organism>